<keyword evidence="6" id="KW-0812">Transmembrane</keyword>
<dbReference type="Gene3D" id="2.40.10.10">
    <property type="entry name" value="Trypsin-like serine proteases"/>
    <property type="match status" value="2"/>
</dbReference>
<feature type="transmembrane region" description="Helical" evidence="6">
    <location>
        <begin position="80"/>
        <end position="103"/>
    </location>
</feature>
<dbReference type="PANTHER" id="PTHR43343:SF3">
    <property type="entry name" value="PROTEASE DO-LIKE 8, CHLOROPLASTIC"/>
    <property type="match status" value="1"/>
</dbReference>
<evidence type="ECO:0000256" key="1">
    <source>
        <dbReference type="ARBA" id="ARBA00010541"/>
    </source>
</evidence>
<reference evidence="8" key="1">
    <citation type="submission" date="2024-07" db="EMBL/GenBank/DDBJ databases">
        <title>Halotolerant mesophilic bacterium Ornithinibacillus sp. 4-3, sp. nov., isolated from soil.</title>
        <authorList>
            <person name="Sidarenka A.V."/>
            <person name="Guliayeva D.E."/>
            <person name="Leanovich S.I."/>
            <person name="Hileuskaya K.S."/>
            <person name="Akhremchuk A.E."/>
            <person name="Sikolenko M.A."/>
            <person name="Valentovich L.N."/>
        </authorList>
    </citation>
    <scope>NUCLEOTIDE SEQUENCE</scope>
    <source>
        <strain evidence="8">4-3</strain>
    </source>
</reference>
<evidence type="ECO:0000259" key="7">
    <source>
        <dbReference type="PROSITE" id="PS50106"/>
    </source>
</evidence>
<dbReference type="SUPFAM" id="SSF50156">
    <property type="entry name" value="PDZ domain-like"/>
    <property type="match status" value="1"/>
</dbReference>
<dbReference type="Pfam" id="PF13365">
    <property type="entry name" value="Trypsin_2"/>
    <property type="match status" value="1"/>
</dbReference>
<dbReference type="RefSeq" id="WP_368653995.1">
    <property type="nucleotide sequence ID" value="NZ_CP162599.1"/>
</dbReference>
<keyword evidence="4" id="KW-0720">Serine protease</keyword>
<dbReference type="CDD" id="cd06781">
    <property type="entry name" value="cpPDZ_BsHtra-like"/>
    <property type="match status" value="1"/>
</dbReference>
<organism evidence="8">
    <name type="scientific">Ornithinibacillus sp. 4-3</name>
    <dbReference type="NCBI Taxonomy" id="3231488"/>
    <lineage>
        <taxon>Bacteria</taxon>
        <taxon>Bacillati</taxon>
        <taxon>Bacillota</taxon>
        <taxon>Bacilli</taxon>
        <taxon>Bacillales</taxon>
        <taxon>Bacillaceae</taxon>
        <taxon>Ornithinibacillus</taxon>
    </lineage>
</organism>
<evidence type="ECO:0000256" key="2">
    <source>
        <dbReference type="ARBA" id="ARBA00022670"/>
    </source>
</evidence>
<dbReference type="GO" id="GO:0006508">
    <property type="term" value="P:proteolysis"/>
    <property type="evidence" value="ECO:0007669"/>
    <property type="project" value="UniProtKB-KW"/>
</dbReference>
<dbReference type="InterPro" id="IPR001940">
    <property type="entry name" value="Peptidase_S1C"/>
</dbReference>
<proteinExistence type="inferred from homology"/>
<feature type="domain" description="PDZ" evidence="7">
    <location>
        <begin position="389"/>
        <end position="423"/>
    </location>
</feature>
<keyword evidence="6" id="KW-1133">Transmembrane helix</keyword>
<evidence type="ECO:0000256" key="5">
    <source>
        <dbReference type="SAM" id="MobiDB-lite"/>
    </source>
</evidence>
<dbReference type="InterPro" id="IPR009003">
    <property type="entry name" value="Peptidase_S1_PA"/>
</dbReference>
<keyword evidence="2 8" id="KW-0645">Protease</keyword>
<keyword evidence="6" id="KW-0472">Membrane</keyword>
<accession>A0AB39HU61</accession>
<dbReference type="PANTHER" id="PTHR43343">
    <property type="entry name" value="PEPTIDASE S12"/>
    <property type="match status" value="1"/>
</dbReference>
<dbReference type="InterPro" id="IPR036034">
    <property type="entry name" value="PDZ_sf"/>
</dbReference>
<dbReference type="SMART" id="SM00228">
    <property type="entry name" value="PDZ"/>
    <property type="match status" value="1"/>
</dbReference>
<dbReference type="InterPro" id="IPR043504">
    <property type="entry name" value="Peptidase_S1_PA_chymotrypsin"/>
</dbReference>
<protein>
    <submittedName>
        <fullName evidence="8">S1C family serine protease</fullName>
        <ecNumber evidence="8">3.4.21.-</ecNumber>
    </submittedName>
</protein>
<sequence length="462" mass="50034">MEHNGNDRNKFDQDPQEKLEELEQDSPKTLEKSEEDSSSLLDKIQNEDKQVETDEPLAYFEQAKEPNSYTKQQNKKKGSFATGFFSGIFGGVLATALIIVLLVNNLLPWTIQLDSNQNSVAGEISEQNNSVPVSDLMNTDALDSQTIDEIAKSVVGIINLRQQNIWSPSEEAGAGSGIIYKKENDKAYIITNNHVVQDAEEVQVQLHEGERVTAKVLGTDALTDLAVLEIDGNNITHVAKLGSSDNLQIGETVLAIGNPLGMDLSGSVTKGIISGLDRSIQVDTTGDNQPDWIADVIQTDAAINPGNSGGALVTKDGELIGINSMKIAQQEVEGIGFAIPIDTALPIVEQLETEGKVSRPFIGITSAPLSQVPPEYRSQIELPEEVENGIVIADVQAGSPAAEAGLQQFDVITKIDGEEINNMLDLRKYLYSEVKVGDTVTLEFYRDGAEQTVDLTLVTDEV</sequence>
<evidence type="ECO:0000313" key="8">
    <source>
        <dbReference type="EMBL" id="XDK33313.1"/>
    </source>
</evidence>
<evidence type="ECO:0000256" key="4">
    <source>
        <dbReference type="ARBA" id="ARBA00022825"/>
    </source>
</evidence>
<dbReference type="SUPFAM" id="SSF50494">
    <property type="entry name" value="Trypsin-like serine proteases"/>
    <property type="match status" value="1"/>
</dbReference>
<keyword evidence="3 8" id="KW-0378">Hydrolase</keyword>
<feature type="compositionally biased region" description="Basic and acidic residues" evidence="5">
    <location>
        <begin position="1"/>
        <end position="32"/>
    </location>
</feature>
<gene>
    <name evidence="8" type="ORF">AB4Y30_02795</name>
</gene>
<dbReference type="AlphaFoldDB" id="A0AB39HU61"/>
<dbReference type="InterPro" id="IPR001478">
    <property type="entry name" value="PDZ"/>
</dbReference>
<dbReference type="EC" id="3.4.21.-" evidence="8"/>
<name>A0AB39HU61_9BACI</name>
<evidence type="ECO:0000256" key="6">
    <source>
        <dbReference type="SAM" id="Phobius"/>
    </source>
</evidence>
<dbReference type="InterPro" id="IPR051201">
    <property type="entry name" value="Chloro_Bact_Ser_Proteases"/>
</dbReference>
<dbReference type="GO" id="GO:0004252">
    <property type="term" value="F:serine-type endopeptidase activity"/>
    <property type="evidence" value="ECO:0007669"/>
    <property type="project" value="InterPro"/>
</dbReference>
<dbReference type="PROSITE" id="PS50106">
    <property type="entry name" value="PDZ"/>
    <property type="match status" value="1"/>
</dbReference>
<dbReference type="Pfam" id="PF13180">
    <property type="entry name" value="PDZ_2"/>
    <property type="match status" value="1"/>
</dbReference>
<evidence type="ECO:0000256" key="3">
    <source>
        <dbReference type="ARBA" id="ARBA00022801"/>
    </source>
</evidence>
<dbReference type="Gene3D" id="2.30.42.10">
    <property type="match status" value="1"/>
</dbReference>
<dbReference type="PRINTS" id="PR00834">
    <property type="entry name" value="PROTEASES2C"/>
</dbReference>
<feature type="region of interest" description="Disordered" evidence="5">
    <location>
        <begin position="1"/>
        <end position="53"/>
    </location>
</feature>
<comment type="similarity">
    <text evidence="1">Belongs to the peptidase S1C family.</text>
</comment>
<dbReference type="FunFam" id="2.40.10.10:FF:000001">
    <property type="entry name" value="Periplasmic serine protease DegS"/>
    <property type="match status" value="1"/>
</dbReference>
<dbReference type="EMBL" id="CP162599">
    <property type="protein sequence ID" value="XDK33313.1"/>
    <property type="molecule type" value="Genomic_DNA"/>
</dbReference>